<accession>A0A9P0KWZ4</accession>
<protein>
    <submittedName>
        <fullName evidence="1">Uncharacterized protein</fullName>
    </submittedName>
</protein>
<dbReference type="OrthoDB" id="6733722at2759"/>
<reference evidence="1" key="1">
    <citation type="submission" date="2022-03" db="EMBL/GenBank/DDBJ databases">
        <authorList>
            <person name="Sayadi A."/>
        </authorList>
    </citation>
    <scope>NUCLEOTIDE SEQUENCE</scope>
</reference>
<dbReference type="PANTHER" id="PTHR10773">
    <property type="entry name" value="DNA-DIRECTED RNA POLYMERASES I, II, AND III SUBUNIT RPABC2"/>
    <property type="match status" value="1"/>
</dbReference>
<dbReference type="Proteomes" id="UP001152888">
    <property type="component" value="Unassembled WGS sequence"/>
</dbReference>
<dbReference type="PANTHER" id="PTHR10773:SF19">
    <property type="match status" value="1"/>
</dbReference>
<organism evidence="1 2">
    <name type="scientific">Acanthoscelides obtectus</name>
    <name type="common">Bean weevil</name>
    <name type="synonym">Bruchus obtectus</name>
    <dbReference type="NCBI Taxonomy" id="200917"/>
    <lineage>
        <taxon>Eukaryota</taxon>
        <taxon>Metazoa</taxon>
        <taxon>Ecdysozoa</taxon>
        <taxon>Arthropoda</taxon>
        <taxon>Hexapoda</taxon>
        <taxon>Insecta</taxon>
        <taxon>Pterygota</taxon>
        <taxon>Neoptera</taxon>
        <taxon>Endopterygota</taxon>
        <taxon>Coleoptera</taxon>
        <taxon>Polyphaga</taxon>
        <taxon>Cucujiformia</taxon>
        <taxon>Chrysomeloidea</taxon>
        <taxon>Chrysomelidae</taxon>
        <taxon>Bruchinae</taxon>
        <taxon>Bruchini</taxon>
        <taxon>Acanthoscelides</taxon>
    </lineage>
</organism>
<gene>
    <name evidence="1" type="ORF">ACAOBT_LOCUS14172</name>
</gene>
<proteinExistence type="predicted"/>
<name>A0A9P0KWZ4_ACAOB</name>
<dbReference type="EMBL" id="CAKOFQ010006900">
    <property type="protein sequence ID" value="CAH1980785.1"/>
    <property type="molecule type" value="Genomic_DNA"/>
</dbReference>
<dbReference type="AlphaFoldDB" id="A0A9P0KWZ4"/>
<keyword evidence="2" id="KW-1185">Reference proteome</keyword>
<sequence length="182" mass="21457">MESHYCRSSSSKNYLLPEWTSKEELYRFYKTDWCQRKYIKSLSITSFNKAFESKNMALFSPKKDQCEICEKYKNGFIGEEQYNAHILNKNEARAEKQKDVENEKFVFSVDLQAVLMSPKSNVSSLYYKTKLCVHNLCFYNMLNKDGYCFLWHEGEGGLTAEEFSSCFYSFLETKVIPAMEIR</sequence>
<evidence type="ECO:0000313" key="1">
    <source>
        <dbReference type="EMBL" id="CAH1980785.1"/>
    </source>
</evidence>
<evidence type="ECO:0000313" key="2">
    <source>
        <dbReference type="Proteomes" id="UP001152888"/>
    </source>
</evidence>
<comment type="caution">
    <text evidence="1">The sequence shown here is derived from an EMBL/GenBank/DDBJ whole genome shotgun (WGS) entry which is preliminary data.</text>
</comment>